<dbReference type="EMBL" id="OZ034817">
    <property type="protein sequence ID" value="CAL1383463.1"/>
    <property type="molecule type" value="Genomic_DNA"/>
</dbReference>
<dbReference type="EMBL" id="OZ034817">
    <property type="protein sequence ID" value="CAL1383509.1"/>
    <property type="molecule type" value="Genomic_DNA"/>
</dbReference>
<feature type="region of interest" description="Disordered" evidence="1">
    <location>
        <begin position="390"/>
        <end position="421"/>
    </location>
</feature>
<feature type="compositionally biased region" description="Basic and acidic residues" evidence="1">
    <location>
        <begin position="390"/>
        <end position="412"/>
    </location>
</feature>
<protein>
    <recommendedName>
        <fullName evidence="2">DUF4283 domain-containing protein</fullName>
    </recommendedName>
</protein>
<evidence type="ECO:0000313" key="5">
    <source>
        <dbReference type="Proteomes" id="UP001497516"/>
    </source>
</evidence>
<accession>A0AAV2EC80</accession>
<dbReference type="InterPro" id="IPR025558">
    <property type="entry name" value="DUF4283"/>
</dbReference>
<name>A0AAV2EC80_9ROSI</name>
<feature type="domain" description="DUF4283" evidence="2">
    <location>
        <begin position="63"/>
        <end position="144"/>
    </location>
</feature>
<keyword evidence="5" id="KW-1185">Reference proteome</keyword>
<sequence>MSELSAAIPISASETLSGDSQGIPSKPWASLFGISEANRLTYIPLEVINGGLRMPKAVREAGAARWKHCLVDQFLQDPPSLYVLRRWVNKLWGRDGLVRVSLLYDKMLLIQLPNQKVCDWILENGPWFWFNNLLYLRPWVPGISYEDLGRKALPIWVNLMNVPLEYNDFQGLSRIASWIGVPLGMDHTTRMGDRHGFAKVLVELTVDSECLDHVLLWPDDDSSIRIGITYCNLPPICHVCHLFGITGSCADHQGKQWVAKSVQNEGTTVQGLNKQNQLVKKEGSMTESVTMDQQKVLDKGEEVVVYDNDPQLMAIFSTPSLVGGSKVVPQNLEKSFQEVATSASQNLPSEAEFQRVVNGAKPRIWLSQDSSKGIQISNSSFSVIGKLSDQEVGKGEIQEAPKKKEVKKDLKKGGGKPPTSK</sequence>
<proteinExistence type="predicted"/>
<evidence type="ECO:0000256" key="1">
    <source>
        <dbReference type="SAM" id="MobiDB-lite"/>
    </source>
</evidence>
<organism evidence="4 5">
    <name type="scientific">Linum trigynum</name>
    <dbReference type="NCBI Taxonomy" id="586398"/>
    <lineage>
        <taxon>Eukaryota</taxon>
        <taxon>Viridiplantae</taxon>
        <taxon>Streptophyta</taxon>
        <taxon>Embryophyta</taxon>
        <taxon>Tracheophyta</taxon>
        <taxon>Spermatophyta</taxon>
        <taxon>Magnoliopsida</taxon>
        <taxon>eudicotyledons</taxon>
        <taxon>Gunneridae</taxon>
        <taxon>Pentapetalae</taxon>
        <taxon>rosids</taxon>
        <taxon>fabids</taxon>
        <taxon>Malpighiales</taxon>
        <taxon>Linaceae</taxon>
        <taxon>Linum</taxon>
    </lineage>
</organism>
<gene>
    <name evidence="3" type="ORF">LTRI10_LOCUS24735</name>
    <name evidence="4" type="ORF">LTRI10_LOCUS24776</name>
</gene>
<evidence type="ECO:0000313" key="4">
    <source>
        <dbReference type="EMBL" id="CAL1383509.1"/>
    </source>
</evidence>
<dbReference type="Pfam" id="PF14111">
    <property type="entry name" value="DUF4283"/>
    <property type="match status" value="1"/>
</dbReference>
<dbReference type="InterPro" id="IPR040256">
    <property type="entry name" value="At4g02000-like"/>
</dbReference>
<reference evidence="4 5" key="1">
    <citation type="submission" date="2024-04" db="EMBL/GenBank/DDBJ databases">
        <authorList>
            <person name="Fracassetti M."/>
        </authorList>
    </citation>
    <scope>NUCLEOTIDE SEQUENCE [LARGE SCALE GENOMIC DNA]</scope>
</reference>
<evidence type="ECO:0000313" key="3">
    <source>
        <dbReference type="EMBL" id="CAL1383463.1"/>
    </source>
</evidence>
<evidence type="ECO:0000259" key="2">
    <source>
        <dbReference type="Pfam" id="PF14111"/>
    </source>
</evidence>
<dbReference type="Proteomes" id="UP001497516">
    <property type="component" value="Chromosome 4"/>
</dbReference>
<dbReference type="AlphaFoldDB" id="A0AAV2EC80"/>
<dbReference type="PANTHER" id="PTHR31286:SF165">
    <property type="entry name" value="DUF4283 DOMAIN-CONTAINING PROTEIN"/>
    <property type="match status" value="1"/>
</dbReference>
<dbReference type="PANTHER" id="PTHR31286">
    <property type="entry name" value="GLYCINE-RICH CELL WALL STRUCTURAL PROTEIN 1.8-LIKE"/>
    <property type="match status" value="1"/>
</dbReference>